<dbReference type="PROSITE" id="PS51296">
    <property type="entry name" value="RIESKE"/>
    <property type="match status" value="1"/>
</dbReference>
<evidence type="ECO:0000256" key="4">
    <source>
        <dbReference type="ARBA" id="ARBA00023014"/>
    </source>
</evidence>
<dbReference type="Proteomes" id="UP001258207">
    <property type="component" value="Chromosome"/>
</dbReference>
<evidence type="ECO:0000256" key="2">
    <source>
        <dbReference type="ARBA" id="ARBA00022723"/>
    </source>
</evidence>
<evidence type="ECO:0000313" key="7">
    <source>
        <dbReference type="Proteomes" id="UP001258207"/>
    </source>
</evidence>
<keyword evidence="3" id="KW-0408">Iron</keyword>
<reference evidence="6" key="1">
    <citation type="submission" date="2023-09" db="EMBL/GenBank/DDBJ databases">
        <title>First report of Pseudomonas coleopterorum DJ13 causing leaf spot on Rhododendron pulchrum Sweet in China.</title>
        <authorList>
            <person name="Zhang Y."/>
        </authorList>
    </citation>
    <scope>NUCLEOTIDE SEQUENCE</scope>
    <source>
        <strain evidence="6">DJ13</strain>
    </source>
</reference>
<evidence type="ECO:0000256" key="1">
    <source>
        <dbReference type="ARBA" id="ARBA00022714"/>
    </source>
</evidence>
<feature type="domain" description="Rieske" evidence="5">
    <location>
        <begin position="4"/>
        <end position="109"/>
    </location>
</feature>
<dbReference type="SUPFAM" id="SSF50022">
    <property type="entry name" value="ISP domain"/>
    <property type="match status" value="1"/>
</dbReference>
<keyword evidence="4" id="KW-0411">Iron-sulfur</keyword>
<keyword evidence="1" id="KW-0001">2Fe-2S</keyword>
<organism evidence="6 7">
    <name type="scientific">Pseudomonas coleopterorum</name>
    <dbReference type="NCBI Taxonomy" id="1605838"/>
    <lineage>
        <taxon>Bacteria</taxon>
        <taxon>Pseudomonadati</taxon>
        <taxon>Pseudomonadota</taxon>
        <taxon>Gammaproteobacteria</taxon>
        <taxon>Pseudomonadales</taxon>
        <taxon>Pseudomonadaceae</taxon>
        <taxon>Pseudomonas</taxon>
    </lineage>
</organism>
<name>A0AAJ6LWJ7_9PSED</name>
<dbReference type="EMBL" id="CP134081">
    <property type="protein sequence ID" value="WNC08030.1"/>
    <property type="molecule type" value="Genomic_DNA"/>
</dbReference>
<evidence type="ECO:0000259" key="5">
    <source>
        <dbReference type="PROSITE" id="PS51296"/>
    </source>
</evidence>
<proteinExistence type="predicted"/>
<protein>
    <submittedName>
        <fullName evidence="6">Rieske 2Fe-2S domain-containing protein</fullName>
    </submittedName>
</protein>
<dbReference type="RefSeq" id="WP_310791046.1">
    <property type="nucleotide sequence ID" value="NZ_CP134081.1"/>
</dbReference>
<sequence length="123" mass="13797">MKPIYLCAQASLAEGCARGFDPLGRGRDTLLVLRWQGELKAWLNRCPHLEVPMHYRKDRFMSADRRHIVCYAHGALFMPDSGLCVLGPCLGQSLRPQPLYVDEQGGVWLSAGELACDDRSIRP</sequence>
<dbReference type="GO" id="GO:0046872">
    <property type="term" value="F:metal ion binding"/>
    <property type="evidence" value="ECO:0007669"/>
    <property type="project" value="UniProtKB-KW"/>
</dbReference>
<evidence type="ECO:0000313" key="6">
    <source>
        <dbReference type="EMBL" id="WNC08030.1"/>
    </source>
</evidence>
<gene>
    <name evidence="6" type="ORF">RI108_11915</name>
</gene>
<dbReference type="CDD" id="cd03467">
    <property type="entry name" value="Rieske"/>
    <property type="match status" value="1"/>
</dbReference>
<dbReference type="InterPro" id="IPR036922">
    <property type="entry name" value="Rieske_2Fe-2S_sf"/>
</dbReference>
<dbReference type="PANTHER" id="PTHR40261:SF1">
    <property type="entry name" value="RIESKE DOMAIN-CONTAINING PROTEIN"/>
    <property type="match status" value="1"/>
</dbReference>
<evidence type="ECO:0000256" key="3">
    <source>
        <dbReference type="ARBA" id="ARBA00023004"/>
    </source>
</evidence>
<dbReference type="AlphaFoldDB" id="A0AAJ6LWJ7"/>
<dbReference type="InterPro" id="IPR017941">
    <property type="entry name" value="Rieske_2Fe-2S"/>
</dbReference>
<keyword evidence="2" id="KW-0479">Metal-binding</keyword>
<dbReference type="GO" id="GO:0051537">
    <property type="term" value="F:2 iron, 2 sulfur cluster binding"/>
    <property type="evidence" value="ECO:0007669"/>
    <property type="project" value="UniProtKB-KW"/>
</dbReference>
<dbReference type="PANTHER" id="PTHR40261">
    <property type="match status" value="1"/>
</dbReference>
<dbReference type="Gene3D" id="2.102.10.10">
    <property type="entry name" value="Rieske [2Fe-2S] iron-sulphur domain"/>
    <property type="match status" value="1"/>
</dbReference>
<accession>A0AAJ6LWJ7</accession>
<dbReference type="Pfam" id="PF00355">
    <property type="entry name" value="Rieske"/>
    <property type="match status" value="1"/>
</dbReference>